<reference evidence="4" key="1">
    <citation type="submission" date="2016-05" db="EMBL/GenBank/DDBJ databases">
        <authorList>
            <person name="Lavstsen T."/>
            <person name="Jespersen J.S."/>
        </authorList>
    </citation>
    <scope>NUCLEOTIDE SEQUENCE</scope>
    <source>
        <tissue evidence="4">Brain</tissue>
    </source>
</reference>
<feature type="compositionally biased region" description="Low complexity" evidence="1">
    <location>
        <begin position="1804"/>
        <end position="1815"/>
    </location>
</feature>
<name>A0A1A8S6I4_9TELE</name>
<feature type="region of interest" description="Disordered" evidence="1">
    <location>
        <begin position="1795"/>
        <end position="1836"/>
    </location>
</feature>
<feature type="domain" description="Cation channel complex component UNC80 N-terminal" evidence="2">
    <location>
        <begin position="79"/>
        <end position="228"/>
    </location>
</feature>
<feature type="compositionally biased region" description="Polar residues" evidence="1">
    <location>
        <begin position="1303"/>
        <end position="1314"/>
    </location>
</feature>
<feature type="region of interest" description="Disordered" evidence="1">
    <location>
        <begin position="1879"/>
        <end position="2123"/>
    </location>
</feature>
<dbReference type="Pfam" id="PF15778">
    <property type="entry name" value="UNC80_N"/>
    <property type="match status" value="2"/>
</dbReference>
<evidence type="ECO:0000259" key="2">
    <source>
        <dbReference type="Pfam" id="PF15778"/>
    </source>
</evidence>
<feature type="compositionally biased region" description="Low complexity" evidence="1">
    <location>
        <begin position="521"/>
        <end position="532"/>
    </location>
</feature>
<feature type="compositionally biased region" description="Basic and acidic residues" evidence="1">
    <location>
        <begin position="541"/>
        <end position="559"/>
    </location>
</feature>
<feature type="domain" description="Protein UNC80 C-terminal" evidence="3">
    <location>
        <begin position="702"/>
        <end position="1762"/>
    </location>
</feature>
<feature type="compositionally biased region" description="Polar residues" evidence="1">
    <location>
        <begin position="1879"/>
        <end position="1890"/>
    </location>
</feature>
<feature type="domain" description="Cation channel complex component UNC80 N-terminal" evidence="2">
    <location>
        <begin position="17"/>
        <end position="77"/>
    </location>
</feature>
<dbReference type="GO" id="GO:0055080">
    <property type="term" value="P:monoatomic cation homeostasis"/>
    <property type="evidence" value="ECO:0007669"/>
    <property type="project" value="TreeGrafter"/>
</dbReference>
<reference evidence="4" key="2">
    <citation type="submission" date="2016-06" db="EMBL/GenBank/DDBJ databases">
        <title>The genome of a short-lived fish provides insights into sex chromosome evolution and the genetic control of aging.</title>
        <authorList>
            <person name="Reichwald K."/>
            <person name="Felder M."/>
            <person name="Petzold A."/>
            <person name="Koch P."/>
            <person name="Groth M."/>
            <person name="Platzer M."/>
        </authorList>
    </citation>
    <scope>NUCLEOTIDE SEQUENCE</scope>
    <source>
        <tissue evidence="4">Brain</tissue>
    </source>
</reference>
<feature type="region of interest" description="Disordered" evidence="1">
    <location>
        <begin position="1290"/>
        <end position="1314"/>
    </location>
</feature>
<feature type="compositionally biased region" description="Low complexity" evidence="1">
    <location>
        <begin position="2024"/>
        <end position="2046"/>
    </location>
</feature>
<dbReference type="Pfam" id="PF20262">
    <property type="entry name" value="UNC80_C"/>
    <property type="match status" value="1"/>
</dbReference>
<accession>A0A1A8S6I4</accession>
<sequence>MVKRKSLDENEPECGKGVPFPIQTFLWRQTSAFLRPKLGKQYEASCVSFERVLVENKLHGLSPALSEAIQSISRWELTGHQDKLGVAETKLLHTLHWMLLDAAQECNHEPIMGPGWSRGGSGSSAFLQPVGNQGSSPGVPGSGSGSALGGSGPQHGSSLLEDDEHARTKLFHKSMATVELFVFLFAPLIHRIKESDLTFRLASGLVIWQPMWEHRQPDIPAFTSLIKPVRNIVTAKRNSPVNNQCSPCGSGNPSPMGFQVVCEAAQSDSSSPAAGEQSCRRGNSVDKGGTSQQAPPSKGPSKKKTSAPAGLPPSLSQRARYATYFDVAVLRCLLQPHWTEEGVHWALMYYLQRLRQILEERPERNPEPLVTPLPRPRSSSMVAATPSLVNTHKTQDMSLKCNEEGKSLSTETFAKVSLTNLRRQAVPDLSSDLGMNIFKKFKNRREDRERKGSIPFHHTGKKRQRRMGVPFLLHEDHLDVSPTRSTFSFGSFSGLGDERRALDRGGWQATIMGKFTRRGSTDTAADADSLSAKHSHSHHSLLRDMPDHSNSHSDNTVKEVRSQISTITMAAFNTTVASFNVGYADFFTEHMKKLCNPVAMPEIPAEPLACANLPRSFTDSCINYSCPEEGDNIEGTNNFVLKNGMLDLTAILRALYAVLSHDISSRICDVALNIIDCLLQLGVVPGMGKKLSKPDNKENQEARAKDSVSQACICAAVLPIVHLMEDGEVREDGVAVSAVAQQILWNCLIEDPALVLRHFLEKLTVSNRQDELIYMLRKLLLNIGDMPAQTSHILFNYLVGLIMYFVRTPCEWGMDAISATLTFLWEVVVYVEGLFFKDLKQTMKKEQCEVKLLVTASMPGTKTLVVHGQNECDIPTQLPVHEDTQFDALLKECLEFFNIPDARSAHYFLMDKRWNLIHYNKTYVRDIYPFRRSVSPQLNLVHMLPEKGQELIQKQVFSRKLEEVGRVLFLISLTQRIPSMHKQSHVSLLQEDLLRLPSFPRTAIDAEFSLFNEPQGKELFGFDTLHKVLWIKLLEEMFLGMPSEYPWGDEMMLFLNVFNGALLLHPEDSSLLRQYTATAINTAVHFNHLFSLSGYQWILPTMLQVYADYESNPLLRQGIEFCCRQFYILHRKPFVLQLFASVAPLLEFTTSTSTGLSKGVSAQCLFDLMVSLEGETLDALDALELVKAEKPLRSLDFCYGNEDLAFSISEAIKLCVTVAAYAPESFRSFQMLMVLEALVPCYLQKLKSNTVTMESASAARDEIAAIAALATSLQALLYSSESLTRPMTAPQISRGDQGHKGGTTANHTMSGGINTRDNLHLVEEGQGMPKEELDERNAREEFRRPRESLLNICTEFYKHCGPRLKILQNVAGEPRVTALELLDIKSHMRLAEIAHALLKLAPYDTLTMESRGLRRYIMEMLPITDWSSEAVRPALILILKRLDRMFNKIHKMPTLRRQVEWEAASNLIEGICLTLQRQPIISFLPHLRSLINVCVNLVMGVVGPSSVADGLPLLHLSPYLSPPLPFSTAVVRLVALQIQALKDDFPLSHVISPFTNQERREGMLLNLLIPFVLTVGSGSKDSPHLEQPEVFLLLQTVINILLPPRIISTSRTKNFMLDASPAHCSTPGDTGKDLRREGLAESTSQAAYLALKVVLVCFERSLGNQWYRLSLQVKEMALRKVGGLAFWDFIDFIVRTRIPIFVLLRPFIQCKLLTQPADSQEEITARHHIADQLERRFIPRPLCKSSLFAEFNNELKILKEAVHSGSAYQGKTSISTVGTSTSAYRLSLATMSRSNTGTGTVWEQDSQPSRQPSQDTLSRTDEDDEENDSMSIPSVVSEHEAFLPRVMSQRRFSSHVTGSASLQPEATRTTMLPSQRVASVQSEPGQQNLLIQPPLGRKRGLRQLRRPLLSIPKTEPRGRSGARLSTTRRSIQPKTKPLETLLDCEAHGDQKRSVTFTETQNQQACQGAAETPAEDARASPAPSKSPTLEVPPVATATVPPAKSSKEKREQWGLRSSLSPPPSISRPSTPTIPSRTCSPLPFSRTSSPLPPPLPVLCTMPTPGPLLPPAPLLPQGPSGIRESPGDEDTTALLPPCDTLLQLSEDDGTENPLLTPLLSAPSPHHSSYRFPLPLSPVDLDLDESHV</sequence>
<feature type="compositionally biased region" description="Polar residues" evidence="1">
    <location>
        <begin position="1923"/>
        <end position="1933"/>
    </location>
</feature>
<dbReference type="GO" id="GO:0030424">
    <property type="term" value="C:axon"/>
    <property type="evidence" value="ECO:0007669"/>
    <property type="project" value="TreeGrafter"/>
</dbReference>
<feature type="compositionally biased region" description="Polar residues" evidence="1">
    <location>
        <begin position="1953"/>
        <end position="1965"/>
    </location>
</feature>
<feature type="region of interest" description="Disordered" evidence="1">
    <location>
        <begin position="269"/>
        <end position="314"/>
    </location>
</feature>
<dbReference type="GO" id="GO:0005261">
    <property type="term" value="F:monoatomic cation channel activity"/>
    <property type="evidence" value="ECO:0007669"/>
    <property type="project" value="TreeGrafter"/>
</dbReference>
<dbReference type="InterPro" id="IPR031542">
    <property type="entry name" value="UNC80_N"/>
</dbReference>
<feature type="compositionally biased region" description="Low complexity" evidence="1">
    <location>
        <begin position="1986"/>
        <end position="2001"/>
    </location>
</feature>
<dbReference type="GO" id="GO:0034703">
    <property type="term" value="C:cation channel complex"/>
    <property type="evidence" value="ECO:0007669"/>
    <property type="project" value="TreeGrafter"/>
</dbReference>
<dbReference type="EMBL" id="HAEH01021963">
    <property type="protein sequence ID" value="SBS13164.1"/>
    <property type="molecule type" value="Transcribed_RNA"/>
</dbReference>
<evidence type="ECO:0000256" key="1">
    <source>
        <dbReference type="SAM" id="MobiDB-lite"/>
    </source>
</evidence>
<feature type="compositionally biased region" description="Gly residues" evidence="1">
    <location>
        <begin position="140"/>
        <end position="153"/>
    </location>
</feature>
<feature type="region of interest" description="Disordered" evidence="1">
    <location>
        <begin position="123"/>
        <end position="160"/>
    </location>
</feature>
<feature type="compositionally biased region" description="Basic residues" evidence="1">
    <location>
        <begin position="1896"/>
        <end position="1905"/>
    </location>
</feature>
<organism evidence="4">
    <name type="scientific">Nothobranchius rachovii</name>
    <name type="common">bluefin notho</name>
    <dbReference type="NCBI Taxonomy" id="451742"/>
    <lineage>
        <taxon>Eukaryota</taxon>
        <taxon>Metazoa</taxon>
        <taxon>Chordata</taxon>
        <taxon>Craniata</taxon>
        <taxon>Vertebrata</taxon>
        <taxon>Euteleostomi</taxon>
        <taxon>Actinopterygii</taxon>
        <taxon>Neopterygii</taxon>
        <taxon>Teleostei</taxon>
        <taxon>Neoteleostei</taxon>
        <taxon>Acanthomorphata</taxon>
        <taxon>Ovalentaria</taxon>
        <taxon>Atherinomorphae</taxon>
        <taxon>Cyprinodontiformes</taxon>
        <taxon>Nothobranchiidae</taxon>
        <taxon>Nothobranchius</taxon>
    </lineage>
</organism>
<evidence type="ECO:0000313" key="4">
    <source>
        <dbReference type="EMBL" id="SBS13164.1"/>
    </source>
</evidence>
<feature type="compositionally biased region" description="Pro residues" evidence="1">
    <location>
        <begin position="2060"/>
        <end position="2072"/>
    </location>
</feature>
<proteinExistence type="predicted"/>
<gene>
    <name evidence="4" type="primary">UNC80</name>
</gene>
<dbReference type="InterPro" id="IPR046460">
    <property type="entry name" value="UNC80_C"/>
</dbReference>
<feature type="region of interest" description="Disordered" evidence="1">
    <location>
        <begin position="518"/>
        <end position="559"/>
    </location>
</feature>
<feature type="compositionally biased region" description="Low complexity" evidence="1">
    <location>
        <begin position="2109"/>
        <end position="2123"/>
    </location>
</feature>
<protein>
    <submittedName>
        <fullName evidence="4">Unc-80 homolog</fullName>
    </submittedName>
</protein>
<dbReference type="PANTHER" id="PTHR31781:SF1">
    <property type="entry name" value="PROTEIN UNC-80 HOMOLOG"/>
    <property type="match status" value="1"/>
</dbReference>
<evidence type="ECO:0000259" key="3">
    <source>
        <dbReference type="Pfam" id="PF20262"/>
    </source>
</evidence>
<dbReference type="PANTHER" id="PTHR31781">
    <property type="entry name" value="UNC80"/>
    <property type="match status" value="1"/>
</dbReference>
<feature type="region of interest" description="Disordered" evidence="1">
    <location>
        <begin position="444"/>
        <end position="465"/>
    </location>
</feature>